<accession>A0ABR7JPR0</accession>
<dbReference type="Proteomes" id="UP000609849">
    <property type="component" value="Unassembled WGS sequence"/>
</dbReference>
<evidence type="ECO:0000313" key="2">
    <source>
        <dbReference type="Proteomes" id="UP000609849"/>
    </source>
</evidence>
<dbReference type="RefSeq" id="WP_153971631.1">
    <property type="nucleotide sequence ID" value="NZ_JACRWE010000003.1"/>
</dbReference>
<protein>
    <submittedName>
        <fullName evidence="1">Uncharacterized protein</fullName>
    </submittedName>
</protein>
<name>A0ABR7JPR0_9FIRM</name>
<dbReference type="EMBL" id="JACRWE010000003">
    <property type="protein sequence ID" value="MBC5996904.1"/>
    <property type="molecule type" value="Genomic_DNA"/>
</dbReference>
<comment type="caution">
    <text evidence="1">The sequence shown here is derived from an EMBL/GenBank/DDBJ whole genome shotgun (WGS) entry which is preliminary data.</text>
</comment>
<gene>
    <name evidence="1" type="ORF">H8923_09035</name>
</gene>
<organism evidence="1 2">
    <name type="scientific">Romboutsia faecis</name>
    <dbReference type="NCBI Taxonomy" id="2764597"/>
    <lineage>
        <taxon>Bacteria</taxon>
        <taxon>Bacillati</taxon>
        <taxon>Bacillota</taxon>
        <taxon>Clostridia</taxon>
        <taxon>Peptostreptococcales</taxon>
        <taxon>Peptostreptococcaceae</taxon>
        <taxon>Romboutsia</taxon>
    </lineage>
</organism>
<reference evidence="1 2" key="1">
    <citation type="submission" date="2020-08" db="EMBL/GenBank/DDBJ databases">
        <authorList>
            <person name="Liu C."/>
            <person name="Sun Q."/>
        </authorList>
    </citation>
    <scope>NUCLEOTIDE SEQUENCE [LARGE SCALE GENOMIC DNA]</scope>
    <source>
        <strain evidence="1 2">NSJ-18</strain>
    </source>
</reference>
<proteinExistence type="predicted"/>
<sequence>MSRSKNSIMYMLIILLLISVAFNISFSKNLKDVFTYESQCLMNVGDYNSNLSDIADGKKDNDFKNKVIYKVKEDWDNLRGFLLNCRNYSLNTNLLRKHLSTIDGSMINISENLGDLLIKDVNDFTNEDKDFINKYISLSKSIQENGSELRRKINFIVPVYTKFRVKDNLNTIVNTIIKSKF</sequence>
<evidence type="ECO:0000313" key="1">
    <source>
        <dbReference type="EMBL" id="MBC5996904.1"/>
    </source>
</evidence>
<keyword evidence="2" id="KW-1185">Reference proteome</keyword>